<dbReference type="EMBL" id="LAZR01000531">
    <property type="protein sequence ID" value="KKN65217.1"/>
    <property type="molecule type" value="Genomic_DNA"/>
</dbReference>
<dbReference type="AlphaFoldDB" id="A0A0F9SRV8"/>
<organism evidence="1">
    <name type="scientific">marine sediment metagenome</name>
    <dbReference type="NCBI Taxonomy" id="412755"/>
    <lineage>
        <taxon>unclassified sequences</taxon>
        <taxon>metagenomes</taxon>
        <taxon>ecological metagenomes</taxon>
    </lineage>
</organism>
<protein>
    <submittedName>
        <fullName evidence="1">Uncharacterized protein</fullName>
    </submittedName>
</protein>
<name>A0A0F9SRV8_9ZZZZ</name>
<gene>
    <name evidence="1" type="ORF">LCGC14_0483930</name>
</gene>
<evidence type="ECO:0000313" key="1">
    <source>
        <dbReference type="EMBL" id="KKN65217.1"/>
    </source>
</evidence>
<sequence length="71" mass="8364">MTDLSGEIDLKEHECLMKEAWQAGFQHALRWYGIWKDGVQYIGYRETPIKEATPMEGQMAYDLLKIRDTQK</sequence>
<proteinExistence type="predicted"/>
<reference evidence="1" key="1">
    <citation type="journal article" date="2015" name="Nature">
        <title>Complex archaea that bridge the gap between prokaryotes and eukaryotes.</title>
        <authorList>
            <person name="Spang A."/>
            <person name="Saw J.H."/>
            <person name="Jorgensen S.L."/>
            <person name="Zaremba-Niedzwiedzka K."/>
            <person name="Martijn J."/>
            <person name="Lind A.E."/>
            <person name="van Eijk R."/>
            <person name="Schleper C."/>
            <person name="Guy L."/>
            <person name="Ettema T.J."/>
        </authorList>
    </citation>
    <scope>NUCLEOTIDE SEQUENCE</scope>
</reference>
<comment type="caution">
    <text evidence="1">The sequence shown here is derived from an EMBL/GenBank/DDBJ whole genome shotgun (WGS) entry which is preliminary data.</text>
</comment>
<accession>A0A0F9SRV8</accession>